<proteinExistence type="predicted"/>
<feature type="compositionally biased region" description="Gly residues" evidence="1">
    <location>
        <begin position="56"/>
        <end position="68"/>
    </location>
</feature>
<gene>
    <name evidence="2" type="ORF">PLEPLA_LOCUS29590</name>
</gene>
<keyword evidence="3" id="KW-1185">Reference proteome</keyword>
<sequence>MYNRGSGAEAKNPTLQEKYLSLLSDGSARERPRNAPDISHCLSFTTRGVMRKEDGGGGGEGAEGGRGGVPASLKARWSEGVGRTGGWQNCADGRALVQSMPIRGSHKSWALWAGLCQQSTE</sequence>
<reference evidence="2" key="1">
    <citation type="submission" date="2020-03" db="EMBL/GenBank/DDBJ databases">
        <authorList>
            <person name="Weist P."/>
        </authorList>
    </citation>
    <scope>NUCLEOTIDE SEQUENCE</scope>
</reference>
<evidence type="ECO:0000256" key="1">
    <source>
        <dbReference type="SAM" id="MobiDB-lite"/>
    </source>
</evidence>
<accession>A0A9N7YXQ8</accession>
<feature type="region of interest" description="Disordered" evidence="1">
    <location>
        <begin position="21"/>
        <end position="72"/>
    </location>
</feature>
<dbReference type="AlphaFoldDB" id="A0A9N7YXQ8"/>
<evidence type="ECO:0000313" key="3">
    <source>
        <dbReference type="Proteomes" id="UP001153269"/>
    </source>
</evidence>
<dbReference type="EMBL" id="CADEAL010002724">
    <property type="protein sequence ID" value="CAB1441863.1"/>
    <property type="molecule type" value="Genomic_DNA"/>
</dbReference>
<evidence type="ECO:0000313" key="2">
    <source>
        <dbReference type="EMBL" id="CAB1441863.1"/>
    </source>
</evidence>
<dbReference type="Proteomes" id="UP001153269">
    <property type="component" value="Unassembled WGS sequence"/>
</dbReference>
<organism evidence="2 3">
    <name type="scientific">Pleuronectes platessa</name>
    <name type="common">European plaice</name>
    <dbReference type="NCBI Taxonomy" id="8262"/>
    <lineage>
        <taxon>Eukaryota</taxon>
        <taxon>Metazoa</taxon>
        <taxon>Chordata</taxon>
        <taxon>Craniata</taxon>
        <taxon>Vertebrata</taxon>
        <taxon>Euteleostomi</taxon>
        <taxon>Actinopterygii</taxon>
        <taxon>Neopterygii</taxon>
        <taxon>Teleostei</taxon>
        <taxon>Neoteleostei</taxon>
        <taxon>Acanthomorphata</taxon>
        <taxon>Carangaria</taxon>
        <taxon>Pleuronectiformes</taxon>
        <taxon>Pleuronectoidei</taxon>
        <taxon>Pleuronectidae</taxon>
        <taxon>Pleuronectes</taxon>
    </lineage>
</organism>
<name>A0A9N7YXQ8_PLEPL</name>
<protein>
    <submittedName>
        <fullName evidence="2">Uncharacterized protein</fullName>
    </submittedName>
</protein>
<comment type="caution">
    <text evidence="2">The sequence shown here is derived from an EMBL/GenBank/DDBJ whole genome shotgun (WGS) entry which is preliminary data.</text>
</comment>